<keyword evidence="2" id="KW-0812">Transmembrane</keyword>
<dbReference type="EMBL" id="SMKX01000038">
    <property type="protein sequence ID" value="TDD59219.1"/>
    <property type="molecule type" value="Genomic_DNA"/>
</dbReference>
<reference evidence="3 4" key="1">
    <citation type="submission" date="2019-03" db="EMBL/GenBank/DDBJ databases">
        <title>Draft genome sequences of novel Actinobacteria.</title>
        <authorList>
            <person name="Sahin N."/>
            <person name="Ay H."/>
            <person name="Saygin H."/>
        </authorList>
    </citation>
    <scope>NUCLEOTIDE SEQUENCE [LARGE SCALE GENOMIC DNA]</scope>
    <source>
        <strain evidence="3 4">JCM 13523</strain>
    </source>
</reference>
<proteinExistence type="predicted"/>
<protein>
    <recommendedName>
        <fullName evidence="5">Peptidase M15B domain-containing protein</fullName>
    </recommendedName>
</protein>
<keyword evidence="2" id="KW-0472">Membrane</keyword>
<gene>
    <name evidence="3" type="ORF">E1263_15690</name>
</gene>
<sequence>MTEQLLPRPRRTVRSRLLSVTGVAVLVTVVGSVLIWHTQLGEFFSSEADKEPVISGVSGPPATLQASKPTQAPTKPTAEQQRLLASATASWLEKNGWRYGLCRPYENEPWHFEALTAPGTQCPPRAVRAAAQK</sequence>
<feature type="region of interest" description="Disordered" evidence="1">
    <location>
        <begin position="51"/>
        <end position="76"/>
    </location>
</feature>
<dbReference type="Proteomes" id="UP000295124">
    <property type="component" value="Unassembled WGS sequence"/>
</dbReference>
<dbReference type="RefSeq" id="WP_132168045.1">
    <property type="nucleotide sequence ID" value="NZ_SMKX01000038.1"/>
</dbReference>
<evidence type="ECO:0000313" key="3">
    <source>
        <dbReference type="EMBL" id="TDD59219.1"/>
    </source>
</evidence>
<comment type="caution">
    <text evidence="3">The sequence shown here is derived from an EMBL/GenBank/DDBJ whole genome shotgun (WGS) entry which is preliminary data.</text>
</comment>
<evidence type="ECO:0000256" key="2">
    <source>
        <dbReference type="SAM" id="Phobius"/>
    </source>
</evidence>
<accession>A0A4R4ZNB0</accession>
<dbReference type="Gene3D" id="3.30.1380.10">
    <property type="match status" value="1"/>
</dbReference>
<keyword evidence="2" id="KW-1133">Transmembrane helix</keyword>
<evidence type="ECO:0008006" key="5">
    <source>
        <dbReference type="Google" id="ProtNLM"/>
    </source>
</evidence>
<dbReference type="OrthoDB" id="3293184at2"/>
<name>A0A4R4ZNB0_9ACTN</name>
<dbReference type="InterPro" id="IPR009045">
    <property type="entry name" value="Zn_M74/Hedgehog-like"/>
</dbReference>
<feature type="transmembrane region" description="Helical" evidence="2">
    <location>
        <begin position="17"/>
        <end position="36"/>
    </location>
</feature>
<dbReference type="AlphaFoldDB" id="A0A4R4ZNB0"/>
<evidence type="ECO:0000313" key="4">
    <source>
        <dbReference type="Proteomes" id="UP000295124"/>
    </source>
</evidence>
<keyword evidence="4" id="KW-1185">Reference proteome</keyword>
<organism evidence="3 4">
    <name type="scientific">Kribbella antibiotica</name>
    <dbReference type="NCBI Taxonomy" id="190195"/>
    <lineage>
        <taxon>Bacteria</taxon>
        <taxon>Bacillati</taxon>
        <taxon>Actinomycetota</taxon>
        <taxon>Actinomycetes</taxon>
        <taxon>Propionibacteriales</taxon>
        <taxon>Kribbellaceae</taxon>
        <taxon>Kribbella</taxon>
    </lineage>
</organism>
<feature type="compositionally biased region" description="Polar residues" evidence="1">
    <location>
        <begin position="64"/>
        <end position="76"/>
    </location>
</feature>
<evidence type="ECO:0000256" key="1">
    <source>
        <dbReference type="SAM" id="MobiDB-lite"/>
    </source>
</evidence>